<dbReference type="PANTHER" id="PTHR47683:SF2">
    <property type="entry name" value="RNA-BINDING S4 DOMAIN-CONTAINING PROTEIN"/>
    <property type="match status" value="1"/>
</dbReference>
<protein>
    <submittedName>
        <fullName evidence="2">Uncharacterized protein</fullName>
    </submittedName>
</protein>
<dbReference type="GO" id="GO:0001522">
    <property type="term" value="P:pseudouridine synthesis"/>
    <property type="evidence" value="ECO:0007669"/>
    <property type="project" value="InterPro"/>
</dbReference>
<dbReference type="InterPro" id="IPR050343">
    <property type="entry name" value="RsuA_PseudoU_synthase"/>
</dbReference>
<dbReference type="STRING" id="5874.Q4UDJ7"/>
<dbReference type="KEGG" id="tan:TA11550"/>
<dbReference type="Gene3D" id="3.30.70.580">
    <property type="entry name" value="Pseudouridine synthase I, catalytic domain, N-terminal subdomain"/>
    <property type="match status" value="1"/>
</dbReference>
<evidence type="ECO:0000256" key="1">
    <source>
        <dbReference type="ARBA" id="ARBA00023235"/>
    </source>
</evidence>
<dbReference type="OMA" id="LYIEGGW"/>
<evidence type="ECO:0000313" key="2">
    <source>
        <dbReference type="EMBL" id="CAI74842.1"/>
    </source>
</evidence>
<dbReference type="PANTHER" id="PTHR47683">
    <property type="entry name" value="PSEUDOURIDINE SYNTHASE FAMILY PROTEIN-RELATED"/>
    <property type="match status" value="1"/>
</dbReference>
<proteinExistence type="predicted"/>
<dbReference type="GeneID" id="3861875"/>
<dbReference type="SUPFAM" id="SSF55120">
    <property type="entry name" value="Pseudouridine synthase"/>
    <property type="match status" value="1"/>
</dbReference>
<dbReference type="GO" id="GO:0009982">
    <property type="term" value="F:pseudouridine synthase activity"/>
    <property type="evidence" value="ECO:0007669"/>
    <property type="project" value="InterPro"/>
</dbReference>
<name>Q4UDJ7_THEAN</name>
<dbReference type="InterPro" id="IPR042092">
    <property type="entry name" value="PsdUridine_s_RsuA/RluB/E/F_cat"/>
</dbReference>
<dbReference type="Proteomes" id="UP000001950">
    <property type="component" value="Chromosome 2"/>
</dbReference>
<evidence type="ECO:0000313" key="3">
    <source>
        <dbReference type="Proteomes" id="UP000001950"/>
    </source>
</evidence>
<dbReference type="GO" id="GO:0016829">
    <property type="term" value="F:lyase activity"/>
    <property type="evidence" value="ECO:0007669"/>
    <property type="project" value="UniProtKB-KW"/>
</dbReference>
<reference evidence="2 3" key="1">
    <citation type="journal article" date="2005" name="Science">
        <title>Genome of the host-cell transforming parasite Theileria annulata compared with T. parva.</title>
        <authorList>
            <person name="Pain A."/>
            <person name="Renauld H."/>
            <person name="Berriman M."/>
            <person name="Murphy L."/>
            <person name="Yeats C.A."/>
            <person name="Weir W."/>
            <person name="Kerhornou A."/>
            <person name="Aslett M."/>
            <person name="Bishop R."/>
            <person name="Bouchier C."/>
            <person name="Cochet M."/>
            <person name="Coulson R.M.R."/>
            <person name="Cronin A."/>
            <person name="de Villiers E.P."/>
            <person name="Fraser A."/>
            <person name="Fosker N."/>
            <person name="Gardner M."/>
            <person name="Goble A."/>
            <person name="Griffiths-Jones S."/>
            <person name="Harris D.E."/>
            <person name="Katzer F."/>
            <person name="Larke N."/>
            <person name="Lord A."/>
            <person name="Maser P."/>
            <person name="McKellar S."/>
            <person name="Mooney P."/>
            <person name="Morton F."/>
            <person name="Nene V."/>
            <person name="O'Neil S."/>
            <person name="Price C."/>
            <person name="Quail M.A."/>
            <person name="Rabbinowitsch E."/>
            <person name="Rawlings N.D."/>
            <person name="Rutter S."/>
            <person name="Saunders D."/>
            <person name="Seeger K."/>
            <person name="Shah T."/>
            <person name="Squares R."/>
            <person name="Squares S."/>
            <person name="Tivey A."/>
            <person name="Walker A.R."/>
            <person name="Woodward J."/>
            <person name="Dobbelaere D.A.E."/>
            <person name="Langsley G."/>
            <person name="Rajandream M.A."/>
            <person name="McKeever D."/>
            <person name="Shiels B."/>
            <person name="Tait A."/>
            <person name="Barrell B.G."/>
            <person name="Hall N."/>
        </authorList>
    </citation>
    <scope>NUCLEOTIDE SEQUENCE [LARGE SCALE GENOMIC DNA]</scope>
    <source>
        <strain evidence="3">Ankara</strain>
    </source>
</reference>
<dbReference type="EMBL" id="CR940348">
    <property type="protein sequence ID" value="CAI74842.1"/>
    <property type="molecule type" value="Genomic_DNA"/>
</dbReference>
<dbReference type="InterPro" id="IPR020094">
    <property type="entry name" value="TruA/RsuA/RluB/E/F_N"/>
</dbReference>
<dbReference type="OrthoDB" id="440619at2759"/>
<sequence length="238" mass="27341">MRCILIKPFPLNIVYYRVIDKKFINFGIFRLNKYSIKSETQKSKSFGPKNLNLSKKDTDTNTAKISVLLHKPYGYMSTYSKNSQKWSKNLLIKENRSDNDIQTGLEPCKLNKIVPISPLEVKCSGLLIYSQDKSLFNKFSDCEEEFYVVFKDKVTDYKLRFLTGEIFLDGCSVGHVLVKDHSEKSASISFKGSSVKLRKICLLAGLEIKTLKRTRISNIKLGSLSLGEWRLIRPYELT</sequence>
<keyword evidence="3" id="KW-1185">Reference proteome</keyword>
<dbReference type="GO" id="GO:0003723">
    <property type="term" value="F:RNA binding"/>
    <property type="evidence" value="ECO:0007669"/>
    <property type="project" value="InterPro"/>
</dbReference>
<keyword evidence="2" id="KW-0456">Lyase</keyword>
<keyword evidence="1" id="KW-0413">Isomerase</keyword>
<dbReference type="eggNOG" id="ENOG502QQ1B">
    <property type="taxonomic scope" value="Eukaryota"/>
</dbReference>
<accession>Q4UDJ7</accession>
<dbReference type="Gene3D" id="3.30.70.1560">
    <property type="entry name" value="Alpha-L RNA-binding motif"/>
    <property type="match status" value="1"/>
</dbReference>
<gene>
    <name evidence="2" type="ORF">TA11550</name>
</gene>
<dbReference type="AlphaFoldDB" id="Q4UDJ7"/>
<dbReference type="VEuPathDB" id="PiroplasmaDB:TA11550"/>
<organism evidence="2 3">
    <name type="scientific">Theileria annulata</name>
    <dbReference type="NCBI Taxonomy" id="5874"/>
    <lineage>
        <taxon>Eukaryota</taxon>
        <taxon>Sar</taxon>
        <taxon>Alveolata</taxon>
        <taxon>Apicomplexa</taxon>
        <taxon>Aconoidasida</taxon>
        <taxon>Piroplasmida</taxon>
        <taxon>Theileriidae</taxon>
        <taxon>Theileria</taxon>
    </lineage>
</organism>
<dbReference type="RefSeq" id="XP_952574.1">
    <property type="nucleotide sequence ID" value="XM_947481.1"/>
</dbReference>
<dbReference type="InterPro" id="IPR020103">
    <property type="entry name" value="PsdUridine_synth_cat_dom_sf"/>
</dbReference>
<dbReference type="InParanoid" id="Q4UDJ7"/>